<dbReference type="GeneID" id="27673869"/>
<evidence type="ECO:0000313" key="5">
    <source>
        <dbReference type="EMBL" id="KGO63384.1"/>
    </source>
</evidence>
<keyword evidence="2" id="KW-0285">Flavoprotein</keyword>
<feature type="domain" description="FAD/NAD(P)-binding" evidence="4">
    <location>
        <begin position="9"/>
        <end position="300"/>
    </location>
</feature>
<dbReference type="Pfam" id="PF07992">
    <property type="entry name" value="Pyr_redox_2"/>
    <property type="match status" value="1"/>
</dbReference>
<dbReference type="SUPFAM" id="SSF51905">
    <property type="entry name" value="FAD/NAD(P)-binding domain"/>
    <property type="match status" value="1"/>
</dbReference>
<evidence type="ECO:0000313" key="6">
    <source>
        <dbReference type="Proteomes" id="UP000030143"/>
    </source>
</evidence>
<evidence type="ECO:0000256" key="2">
    <source>
        <dbReference type="ARBA" id="ARBA00022630"/>
    </source>
</evidence>
<keyword evidence="6" id="KW-1185">Reference proteome</keyword>
<dbReference type="Proteomes" id="UP000030143">
    <property type="component" value="Unassembled WGS sequence"/>
</dbReference>
<dbReference type="VEuPathDB" id="FungiDB:PEXP_071850"/>
<dbReference type="OrthoDB" id="10260355at2759"/>
<proteinExistence type="inferred from homology"/>
<dbReference type="GO" id="GO:0097237">
    <property type="term" value="P:cellular response to toxic substance"/>
    <property type="evidence" value="ECO:0007669"/>
    <property type="project" value="UniProtKB-ARBA"/>
</dbReference>
<keyword evidence="3" id="KW-0560">Oxidoreductase</keyword>
<dbReference type="Gene3D" id="3.50.50.60">
    <property type="entry name" value="FAD/NAD(P)-binding domain"/>
    <property type="match status" value="2"/>
</dbReference>
<dbReference type="InterPro" id="IPR023753">
    <property type="entry name" value="FAD/NAD-binding_dom"/>
</dbReference>
<evidence type="ECO:0000256" key="3">
    <source>
        <dbReference type="ARBA" id="ARBA00023002"/>
    </source>
</evidence>
<dbReference type="GO" id="GO:0016491">
    <property type="term" value="F:oxidoreductase activity"/>
    <property type="evidence" value="ECO:0007669"/>
    <property type="project" value="UniProtKB-KW"/>
</dbReference>
<dbReference type="InterPro" id="IPR036188">
    <property type="entry name" value="FAD/NAD-bd_sf"/>
</dbReference>
<evidence type="ECO:0000256" key="1">
    <source>
        <dbReference type="ARBA" id="ARBA00009333"/>
    </source>
</evidence>
<dbReference type="STRING" id="27334.A0A0A2KV55"/>
<dbReference type="EMBL" id="JQFZ01000002">
    <property type="protein sequence ID" value="KGO63384.1"/>
    <property type="molecule type" value="Genomic_DNA"/>
</dbReference>
<protein>
    <submittedName>
        <fullName evidence="5">FAD-dependent pyridine nucleotide-disulfide oxidoreductase</fullName>
    </submittedName>
</protein>
<dbReference type="PRINTS" id="PR00469">
    <property type="entry name" value="PNDRDTASEII"/>
</dbReference>
<accession>A0A0A2KV55</accession>
<dbReference type="PhylomeDB" id="A0A0A2KV55"/>
<name>A0A0A2KV55_PENEN</name>
<comment type="caution">
    <text evidence="5">The sequence shown here is derived from an EMBL/GenBank/DDBJ whole genome shotgun (WGS) entry which is preliminary data.</text>
</comment>
<evidence type="ECO:0000259" key="4">
    <source>
        <dbReference type="Pfam" id="PF07992"/>
    </source>
</evidence>
<gene>
    <name evidence="5" type="ORF">PEX2_011730</name>
</gene>
<comment type="similarity">
    <text evidence="1">Belongs to the class-II pyridine nucleotide-disulfide oxidoreductase family.</text>
</comment>
<organism evidence="5 6">
    <name type="scientific">Penicillium expansum</name>
    <name type="common">Blue mold rot fungus</name>
    <dbReference type="NCBI Taxonomy" id="27334"/>
    <lineage>
        <taxon>Eukaryota</taxon>
        <taxon>Fungi</taxon>
        <taxon>Dikarya</taxon>
        <taxon>Ascomycota</taxon>
        <taxon>Pezizomycotina</taxon>
        <taxon>Eurotiomycetes</taxon>
        <taxon>Eurotiomycetidae</taxon>
        <taxon>Eurotiales</taxon>
        <taxon>Aspergillaceae</taxon>
        <taxon>Penicillium</taxon>
    </lineage>
</organism>
<dbReference type="HOGENOM" id="CLU_031864_5_0_1"/>
<reference evidence="5 6" key="1">
    <citation type="journal article" date="2015" name="Mol. Plant Microbe Interact.">
        <title>Genome, transcriptome, and functional analyses of Penicillium expansum provide new insights into secondary metabolism and pathogenicity.</title>
        <authorList>
            <person name="Ballester A.R."/>
            <person name="Marcet-Houben M."/>
            <person name="Levin E."/>
            <person name="Sela N."/>
            <person name="Selma-Lazaro C."/>
            <person name="Carmona L."/>
            <person name="Wisniewski M."/>
            <person name="Droby S."/>
            <person name="Gonzalez-Candelas L."/>
            <person name="Gabaldon T."/>
        </authorList>
    </citation>
    <scope>NUCLEOTIDE SEQUENCE [LARGE SCALE GENOMIC DNA]</scope>
    <source>
        <strain evidence="5 6">MD-8</strain>
    </source>
</reference>
<dbReference type="InterPro" id="IPR050097">
    <property type="entry name" value="Ferredoxin-NADP_redctase_2"/>
</dbReference>
<dbReference type="PRINTS" id="PR00368">
    <property type="entry name" value="FADPNR"/>
</dbReference>
<dbReference type="RefSeq" id="XP_016603804.1">
    <property type="nucleotide sequence ID" value="XM_016738450.1"/>
</dbReference>
<dbReference type="PANTHER" id="PTHR48105">
    <property type="entry name" value="THIOREDOXIN REDUCTASE 1-RELATED-RELATED"/>
    <property type="match status" value="1"/>
</dbReference>
<dbReference type="AlphaFoldDB" id="A0A0A2KV55"/>
<sequence>MNMTKFVFDALIVGGGPAGLSAALALARVQRTALVFDSGHYRNLGVAAMHTVLSRDGTPPTEFRQIARSQIEDKYPRIQFSSAQVSQAAQTDIGDGYMGYQITDTDETIYKGRKLILATGSEDLLPTNIDGYRENWPSHIYQCLFCDGYEKQGQPVGILEFSSPAYLGLALMSLQFSEDVTIYSNGPLSTDAGVQRALRTASASGVKVDERPIRRLMNQGDTIGIEFDDTQTVTLGMLLHKPPTINRSQNLIDQLGLETMEQSAEVMVNPLFCESSLPGCFVAGDGGQLLKQVAVAMSTGVRAGSGVSFQLCNEEGARALAAYEKNGEA</sequence>